<dbReference type="InterPro" id="IPR013783">
    <property type="entry name" value="Ig-like_fold"/>
</dbReference>
<sequence length="1742" mass="181333">MKKNYSSVDSLISDFTEQKPCKISTSDDPLKKFSFLSFLSLFLLFITVSSYSQTFTDNTANGNETWTVPAGVTSVTVQVWGAGGSGGGSDSNGYGGGGAGGGGYSTKTFSVLAGQTINYNIGAGAAATTIANGNTGGNTTLSHTNSSTSITANGGGRGLKETDTAGGIGGAGGTATGGTTNTTGQSGVNGESTGVNGASGGNGGNGGNSTATGGNGISNGDGINGTIPGGGGGGGERGGGSSRSGGAGANGQVIITYSVACSGTPVGGTASVSPSTGNVSSGYVVSATGYTTGSGITYQWQSNTNGAGWANIGASSSAYANYSATAPATVGTIVQWRLVVSCTASGLSSNSSTTTFTTVSASYCTPTGGSSSTSYYLNPTTTNGGLTNINYTAASYSAYVNNSATSFSQYAGSSLSVNMGASGSSSYYFYCWIDWNNDGDFADSGETIFSTTSYTATYTGTIAVPTGQATGNYRVRFGVSYLGALTSCGPAPYGNYVDYTLNVPSLPTCSGTPIAGATTINPVTAAPGSTYIISASGFTNASGMTYQWQSNTNGAGWINVGSASSTYSDYTATAPSPTGTVVQWHLIITCSASGQSATSTNGTFNSTSIQNVPASGNNSVACGTNIMIYDNGGSLSNYADSSDGYTVINVNATSESYITITGNYNTESSTLDPIRIYQGSGTGGTLVATYGGTGTINFTGNPGQTYSIRFTSDSSANYSGFALSVNYNGPCTPPACGRPTVTAIETGSTTGSATWTASAYGSPTGYFYAISTSSTAPTYPGGAWTATTATSATFTGLNSYTTYYVFVITNCGATNSIVSSDPFTTQLGPISNVATGCPSADSGWQDPLNGTISYTTSPPTSTCTSSSVTTLAANYLPLGSTSSYSIERIAYNPPSSFTGLANPISVGIDDVWSPVINLPFNFCFWGNTYTSCRVGSNSIITFDPATIALTGTNPSSGYAFSNNIPQSSDSVLLKNSIFGVFHDIDPSVGGTVGWELKTLPSGCRALVVAYNNVPLFGDNTKLYTGMMVLYENTNVIEVYIKNKPLDNTDGSPWNGNNAIVGIQNATGTQAAVAPGRNGLDTDWTATNEAWRFIPVGDDYAPIVHWFQNSITAANEIGTGDTIAVQPTTTTTYYSQVEYRFCNDGGLFYAQDNITVTVTGAKTWNGSVSTDWNTANNWTPSGVPTAADCVVIPTAPRNPIVSGTNYNGLGHNLTVQNGGNLSIASPTAPNRTSLTITDKITVNTGGIFTINNSANLIQTNNVSNTGNINMLRNAFVDYRDYVYWSSPVAGFNSGNISTFSNNTNLYKWTPTVAGNGVGNFGNWYNGTETMVIGKGYIERGLNNAPLNSPATFTATFTGVPNNGNITTPISRGTYNTVSTYASPYSPTNATQDDDNWNLIGNPYPSAINAKAFLTANAANLDGFIRIWTHGIAPNAAAPDPFYNNYGYNYEVTDYLTYNLSGAQTQNGFDGYIGAGQSFITKMLHSSASTSANAVFNNTMRSNTFRNDQFFRNSNTNSNTNPEGRIWLDLVSPTASNSTLVAYVDGATNSKDQMYDAQADLKANFSIYSLLDGYDRNVIQGRSLPFDQNDQVPLAVKLPTTGSYTIAIQGVDGLFSNQSQNIYLEDKQLNLIHDLRTAPYPFTGTQGEIIDRFVLRYTNQTLGNSTFDYNNAVTIFADNSINVKSSVEKIKEITVYDVLGKTLVTKKKIDNNEISITEVRPATNVLIVKVKLENDVEVVKKVIY</sequence>
<feature type="domain" description="Fibronectin type-III" evidence="3">
    <location>
        <begin position="735"/>
        <end position="830"/>
    </location>
</feature>
<dbReference type="InterPro" id="IPR045474">
    <property type="entry name" value="GEVED"/>
</dbReference>
<feature type="compositionally biased region" description="Low complexity" evidence="1">
    <location>
        <begin position="140"/>
        <end position="151"/>
    </location>
</feature>
<dbReference type="Pfam" id="PF21722">
    <property type="entry name" value="Gly_rich_2"/>
    <property type="match status" value="1"/>
</dbReference>
<keyword evidence="2" id="KW-1133">Transmembrane helix</keyword>
<evidence type="ECO:0000259" key="3">
    <source>
        <dbReference type="PROSITE" id="PS50853"/>
    </source>
</evidence>
<dbReference type="Gene3D" id="2.60.40.10">
    <property type="entry name" value="Immunoglobulins"/>
    <property type="match status" value="1"/>
</dbReference>
<dbReference type="EMBL" id="BAABIP010000011">
    <property type="protein sequence ID" value="GAA4766043.1"/>
    <property type="molecule type" value="Genomic_DNA"/>
</dbReference>
<dbReference type="PROSITE" id="PS50853">
    <property type="entry name" value="FN3"/>
    <property type="match status" value="1"/>
</dbReference>
<evidence type="ECO:0000256" key="2">
    <source>
        <dbReference type="SAM" id="Phobius"/>
    </source>
</evidence>
<proteinExistence type="predicted"/>
<keyword evidence="2" id="KW-0812">Transmembrane</keyword>
<dbReference type="Pfam" id="PF20009">
    <property type="entry name" value="GEVED"/>
    <property type="match status" value="1"/>
</dbReference>
<protein>
    <recommendedName>
        <fullName evidence="3">Fibronectin type-III domain-containing protein</fullName>
    </recommendedName>
</protein>
<dbReference type="SUPFAM" id="SSF49854">
    <property type="entry name" value="Spermadhesin, CUB domain"/>
    <property type="match status" value="1"/>
</dbReference>
<keyword evidence="5" id="KW-1185">Reference proteome</keyword>
<feature type="compositionally biased region" description="Gly residues" evidence="1">
    <location>
        <begin position="166"/>
        <end position="176"/>
    </location>
</feature>
<dbReference type="InterPro" id="IPR035914">
    <property type="entry name" value="Sperma_CUB_dom_sf"/>
</dbReference>
<dbReference type="InterPro" id="IPR003961">
    <property type="entry name" value="FN3_dom"/>
</dbReference>
<organism evidence="4 5">
    <name type="scientific">Flavobacterium hankyongi</name>
    <dbReference type="NCBI Taxonomy" id="1176532"/>
    <lineage>
        <taxon>Bacteria</taxon>
        <taxon>Pseudomonadati</taxon>
        <taxon>Bacteroidota</taxon>
        <taxon>Flavobacteriia</taxon>
        <taxon>Flavobacteriales</taxon>
        <taxon>Flavobacteriaceae</taxon>
        <taxon>Flavobacterium</taxon>
    </lineage>
</organism>
<evidence type="ECO:0000256" key="1">
    <source>
        <dbReference type="SAM" id="MobiDB-lite"/>
    </source>
</evidence>
<comment type="caution">
    <text evidence="4">The sequence shown here is derived from an EMBL/GenBank/DDBJ whole genome shotgun (WGS) entry which is preliminary data.</text>
</comment>
<accession>A0ABP8ZVI5</accession>
<gene>
    <name evidence="4" type="ORF">GCM10023230_14700</name>
</gene>
<evidence type="ECO:0000313" key="4">
    <source>
        <dbReference type="EMBL" id="GAA4766043.1"/>
    </source>
</evidence>
<name>A0ABP8ZVI5_9FLAO</name>
<dbReference type="NCBIfam" id="NF033708">
    <property type="entry name" value="T9SS_Cterm_ChiA"/>
    <property type="match status" value="1"/>
</dbReference>
<feature type="region of interest" description="Disordered" evidence="1">
    <location>
        <begin position="140"/>
        <end position="247"/>
    </location>
</feature>
<dbReference type="RefSeq" id="WP_264543498.1">
    <property type="nucleotide sequence ID" value="NZ_BAABIP010000011.1"/>
</dbReference>
<dbReference type="InterPro" id="IPR049304">
    <property type="entry name" value="Gly_rich_dom"/>
</dbReference>
<feature type="compositionally biased region" description="Gly residues" evidence="1">
    <location>
        <begin position="197"/>
        <end position="247"/>
    </location>
</feature>
<reference evidence="5" key="1">
    <citation type="journal article" date="2019" name="Int. J. Syst. Evol. Microbiol.">
        <title>The Global Catalogue of Microorganisms (GCM) 10K type strain sequencing project: providing services to taxonomists for standard genome sequencing and annotation.</title>
        <authorList>
            <consortium name="The Broad Institute Genomics Platform"/>
            <consortium name="The Broad Institute Genome Sequencing Center for Infectious Disease"/>
            <person name="Wu L."/>
            <person name="Ma J."/>
        </authorList>
    </citation>
    <scope>NUCLEOTIDE SEQUENCE [LARGE SCALE GENOMIC DNA]</scope>
    <source>
        <strain evidence="5">JCM 18198</strain>
    </source>
</reference>
<dbReference type="Proteomes" id="UP001500141">
    <property type="component" value="Unassembled WGS sequence"/>
</dbReference>
<evidence type="ECO:0000313" key="5">
    <source>
        <dbReference type="Proteomes" id="UP001500141"/>
    </source>
</evidence>
<feature type="transmembrane region" description="Helical" evidence="2">
    <location>
        <begin position="33"/>
        <end position="51"/>
    </location>
</feature>
<keyword evidence="2" id="KW-0472">Membrane</keyword>
<dbReference type="Gene3D" id="2.60.120.290">
    <property type="entry name" value="Spermadhesin, CUB domain"/>
    <property type="match status" value="1"/>
</dbReference>